<feature type="transmembrane region" description="Helical" evidence="9">
    <location>
        <begin position="142"/>
        <end position="161"/>
    </location>
</feature>
<keyword evidence="6" id="KW-0067">ATP-binding</keyword>
<dbReference type="GO" id="GO:0016020">
    <property type="term" value="C:membrane"/>
    <property type="evidence" value="ECO:0007669"/>
    <property type="project" value="UniProtKB-SubCell"/>
</dbReference>
<keyword evidence="3" id="KW-0813">Transport</keyword>
<sequence length="577" mass="63948">KLLPITMSVLSIKPEERKPTILAFLMFFSIVGATITGSSARDTFFLTDYDRTLLPLMFAIIAVVIVATVTFYNRIASGKDLGHIISITSVIFIVTLAGIQLNLKGIMIPVLYVWVEVIISISVLQFWLLAGEIFNARQAKRLFSIIGAGGSIAGIGAGYGIKPFVTNFGAGNLLFPTMGFICLSIMFTWLLKPFRNKTDIRSKPIQRFDEKLSSSKSSSFDPYLRSIAIMVIIAAVSSRIIEYQFKITAAMTYPSPDSLAAFFGTYYMVAGGATLIIQFFITGFVLSRFGIIGGLLVLPISLIIGSVSFFAWAGIVTVFIARFADQVFKFSIQSASREILWLPVDKQKVRRIKPVIDSSIRSIMEGVIGILIFIIVSMEFIPTDKLHWLSLPVIGICCIWFWNNFRLKDGYVGALMKAIEQRRLNLNDIQFDVTDSQIVKTIDIALKDDDEFKQLFALDLLRPLSLLPFKETLVNLIESGSLEVRKQILNIAGSMTNIMDNEVILSATKRDDEASAAAITIAVDRSLIKISDSLLKNLSSDNEHIQAASAVGSLRMNIHGTQAKKVLDDFLDVKDEH</sequence>
<keyword evidence="4 9" id="KW-0812">Transmembrane</keyword>
<feature type="transmembrane region" description="Helical" evidence="9">
    <location>
        <begin position="295"/>
        <end position="321"/>
    </location>
</feature>
<keyword evidence="7 9" id="KW-1133">Transmembrane helix</keyword>
<feature type="transmembrane region" description="Helical" evidence="9">
    <location>
        <begin position="364"/>
        <end position="381"/>
    </location>
</feature>
<evidence type="ECO:0000256" key="4">
    <source>
        <dbReference type="ARBA" id="ARBA00022692"/>
    </source>
</evidence>
<evidence type="ECO:0000256" key="1">
    <source>
        <dbReference type="ARBA" id="ARBA00004141"/>
    </source>
</evidence>
<feature type="non-terminal residue" evidence="10">
    <location>
        <position position="1"/>
    </location>
</feature>
<dbReference type="InterPro" id="IPR004667">
    <property type="entry name" value="ADP_ATP_car_bac_type"/>
</dbReference>
<feature type="transmembrane region" description="Helical" evidence="9">
    <location>
        <begin position="109"/>
        <end position="130"/>
    </location>
</feature>
<name>A0A382E144_9ZZZZ</name>
<organism evidence="10">
    <name type="scientific">marine metagenome</name>
    <dbReference type="NCBI Taxonomy" id="408172"/>
    <lineage>
        <taxon>unclassified sequences</taxon>
        <taxon>metagenomes</taxon>
        <taxon>ecological metagenomes</taxon>
    </lineage>
</organism>
<feature type="transmembrane region" description="Helical" evidence="9">
    <location>
        <begin position="52"/>
        <end position="72"/>
    </location>
</feature>
<feature type="transmembrane region" description="Helical" evidence="9">
    <location>
        <begin position="387"/>
        <end position="405"/>
    </location>
</feature>
<feature type="transmembrane region" description="Helical" evidence="9">
    <location>
        <begin position="261"/>
        <end position="286"/>
    </location>
</feature>
<evidence type="ECO:0000256" key="6">
    <source>
        <dbReference type="ARBA" id="ARBA00022840"/>
    </source>
</evidence>
<reference evidence="10" key="1">
    <citation type="submission" date="2018-05" db="EMBL/GenBank/DDBJ databases">
        <authorList>
            <person name="Lanie J.A."/>
            <person name="Ng W.-L."/>
            <person name="Kazmierczak K.M."/>
            <person name="Andrzejewski T.M."/>
            <person name="Davidsen T.M."/>
            <person name="Wayne K.J."/>
            <person name="Tettelin H."/>
            <person name="Glass J.I."/>
            <person name="Rusch D."/>
            <person name="Podicherti R."/>
            <person name="Tsui H.-C.T."/>
            <person name="Winkler M.E."/>
        </authorList>
    </citation>
    <scope>NUCLEOTIDE SEQUENCE</scope>
</reference>
<evidence type="ECO:0000313" key="10">
    <source>
        <dbReference type="EMBL" id="SVB44368.1"/>
    </source>
</evidence>
<gene>
    <name evidence="10" type="ORF">METZ01_LOCUS197222</name>
</gene>
<feature type="non-terminal residue" evidence="10">
    <location>
        <position position="577"/>
    </location>
</feature>
<evidence type="ECO:0000256" key="9">
    <source>
        <dbReference type="SAM" id="Phobius"/>
    </source>
</evidence>
<keyword evidence="5" id="KW-0547">Nucleotide-binding</keyword>
<evidence type="ECO:0000256" key="3">
    <source>
        <dbReference type="ARBA" id="ARBA00022448"/>
    </source>
</evidence>
<dbReference type="EMBL" id="UINC01042140">
    <property type="protein sequence ID" value="SVB44368.1"/>
    <property type="molecule type" value="Genomic_DNA"/>
</dbReference>
<evidence type="ECO:0000256" key="8">
    <source>
        <dbReference type="ARBA" id="ARBA00023136"/>
    </source>
</evidence>
<dbReference type="AlphaFoldDB" id="A0A382E144"/>
<dbReference type="PANTHER" id="PTHR31187">
    <property type="match status" value="1"/>
</dbReference>
<evidence type="ECO:0000256" key="5">
    <source>
        <dbReference type="ARBA" id="ARBA00022741"/>
    </source>
</evidence>
<dbReference type="SUPFAM" id="SSF103473">
    <property type="entry name" value="MFS general substrate transporter"/>
    <property type="match status" value="1"/>
</dbReference>
<comment type="similarity">
    <text evidence="2">Belongs to the ADP/ATP translocase tlc family.</text>
</comment>
<dbReference type="GO" id="GO:0005524">
    <property type="term" value="F:ATP binding"/>
    <property type="evidence" value="ECO:0007669"/>
    <property type="project" value="UniProtKB-KW"/>
</dbReference>
<protein>
    <recommendedName>
        <fullName evidence="11">ADP,ATP carrier protein</fullName>
    </recommendedName>
</protein>
<accession>A0A382E144</accession>
<dbReference type="InterPro" id="IPR036259">
    <property type="entry name" value="MFS_trans_sf"/>
</dbReference>
<dbReference type="GO" id="GO:0005471">
    <property type="term" value="F:ATP:ADP antiporter activity"/>
    <property type="evidence" value="ECO:0007669"/>
    <property type="project" value="InterPro"/>
</dbReference>
<proteinExistence type="inferred from homology"/>
<evidence type="ECO:0000256" key="2">
    <source>
        <dbReference type="ARBA" id="ARBA00007127"/>
    </source>
</evidence>
<evidence type="ECO:0008006" key="11">
    <source>
        <dbReference type="Google" id="ProtNLM"/>
    </source>
</evidence>
<feature type="transmembrane region" description="Helical" evidence="9">
    <location>
        <begin position="84"/>
        <end position="103"/>
    </location>
</feature>
<comment type="subcellular location">
    <subcellularLocation>
        <location evidence="1">Membrane</location>
        <topology evidence="1">Multi-pass membrane protein</topology>
    </subcellularLocation>
</comment>
<keyword evidence="8 9" id="KW-0472">Membrane</keyword>
<feature type="transmembrane region" description="Helical" evidence="9">
    <location>
        <begin position="173"/>
        <end position="191"/>
    </location>
</feature>
<evidence type="ECO:0000256" key="7">
    <source>
        <dbReference type="ARBA" id="ARBA00022989"/>
    </source>
</evidence>
<feature type="transmembrane region" description="Helical" evidence="9">
    <location>
        <begin position="21"/>
        <end position="40"/>
    </location>
</feature>
<dbReference type="Pfam" id="PF03219">
    <property type="entry name" value="TLC"/>
    <property type="match status" value="1"/>
</dbReference>
<dbReference type="PANTHER" id="PTHR31187:SF1">
    <property type="entry name" value="ADP,ATP CARRIER PROTEIN 1"/>
    <property type="match status" value="1"/>
</dbReference>